<protein>
    <submittedName>
        <fullName evidence="1">Uncharacterized protein</fullName>
    </submittedName>
</protein>
<accession>X1BMD5</accession>
<evidence type="ECO:0000313" key="1">
    <source>
        <dbReference type="EMBL" id="GAG82342.1"/>
    </source>
</evidence>
<organism evidence="1">
    <name type="scientific">marine sediment metagenome</name>
    <dbReference type="NCBI Taxonomy" id="412755"/>
    <lineage>
        <taxon>unclassified sequences</taxon>
        <taxon>metagenomes</taxon>
        <taxon>ecological metagenomes</taxon>
    </lineage>
</organism>
<gene>
    <name evidence="1" type="ORF">S01H4_24015</name>
</gene>
<dbReference type="AlphaFoldDB" id="X1BMD5"/>
<reference evidence="1" key="1">
    <citation type="journal article" date="2014" name="Front. Microbiol.">
        <title>High frequency of phylogenetically diverse reductive dehalogenase-homologous genes in deep subseafloor sedimentary metagenomes.</title>
        <authorList>
            <person name="Kawai M."/>
            <person name="Futagami T."/>
            <person name="Toyoda A."/>
            <person name="Takaki Y."/>
            <person name="Nishi S."/>
            <person name="Hori S."/>
            <person name="Arai W."/>
            <person name="Tsubouchi T."/>
            <person name="Morono Y."/>
            <person name="Uchiyama I."/>
            <person name="Ito T."/>
            <person name="Fujiyama A."/>
            <person name="Inagaki F."/>
            <person name="Takami H."/>
        </authorList>
    </citation>
    <scope>NUCLEOTIDE SEQUENCE</scope>
    <source>
        <strain evidence="1">Expedition CK06-06</strain>
    </source>
</reference>
<dbReference type="EMBL" id="BART01011226">
    <property type="protein sequence ID" value="GAG82342.1"/>
    <property type="molecule type" value="Genomic_DNA"/>
</dbReference>
<comment type="caution">
    <text evidence="1">The sequence shown here is derived from an EMBL/GenBank/DDBJ whole genome shotgun (WGS) entry which is preliminary data.</text>
</comment>
<name>X1BMD5_9ZZZZ</name>
<proteinExistence type="predicted"/>
<sequence length="53" mass="6303">MHFLKKIIESPNLEDPAKQHIDVHRHFYRYSKGEFLGPALKISKSNTRIERII</sequence>